<protein>
    <submittedName>
        <fullName evidence="6">Amino acid ABC transporter substrate-binding protein (PAAT family)</fullName>
    </submittedName>
</protein>
<evidence type="ECO:0000313" key="6">
    <source>
        <dbReference type="EMBL" id="TDV34509.1"/>
    </source>
</evidence>
<organism evidence="6 7">
    <name type="scientific">Actinophytocola oryzae</name>
    <dbReference type="NCBI Taxonomy" id="502181"/>
    <lineage>
        <taxon>Bacteria</taxon>
        <taxon>Bacillati</taxon>
        <taxon>Actinomycetota</taxon>
        <taxon>Actinomycetes</taxon>
        <taxon>Pseudonocardiales</taxon>
        <taxon>Pseudonocardiaceae</taxon>
    </lineage>
</organism>
<dbReference type="GO" id="GO:0005576">
    <property type="term" value="C:extracellular region"/>
    <property type="evidence" value="ECO:0007669"/>
    <property type="project" value="TreeGrafter"/>
</dbReference>
<evidence type="ECO:0000313" key="7">
    <source>
        <dbReference type="Proteomes" id="UP000294927"/>
    </source>
</evidence>
<accession>A0A4V3FQ15</accession>
<dbReference type="PANTHER" id="PTHR30085">
    <property type="entry name" value="AMINO ACID ABC TRANSPORTER PERMEASE"/>
    <property type="match status" value="1"/>
</dbReference>
<gene>
    <name evidence="6" type="ORF">CLV71_1392</name>
</gene>
<keyword evidence="3 4" id="KW-0732">Signal</keyword>
<dbReference type="InterPro" id="IPR001638">
    <property type="entry name" value="Solute-binding_3/MltF_N"/>
</dbReference>
<dbReference type="GO" id="GO:0006865">
    <property type="term" value="P:amino acid transport"/>
    <property type="evidence" value="ECO:0007669"/>
    <property type="project" value="TreeGrafter"/>
</dbReference>
<dbReference type="Gene3D" id="3.40.190.10">
    <property type="entry name" value="Periplasmic binding protein-like II"/>
    <property type="match status" value="2"/>
</dbReference>
<dbReference type="OrthoDB" id="9807888at2"/>
<sequence>MRAITLVLAVVLVVAGCGAATNPVAGQDPKAVQPLPAGAKEIRSIEQPNVDDSCDPTASYRPSGPLPAPGAFPGGSTMAQIYQRGRLKVGVDQNTYKFAYRDSETGQIEGFALDVAKEMAKAIFGDETKIQLVVLTSAQRVPAVENGDVDMVVHTMTANCDRWKQVDFSTVFFKAGQKVLVKKEFDYQGLQSLAGKKVCATEGSTSLPRIVNLPNVNPKPIGMQVSGWTDCLVLLQQNQVDAISTDDTILAGLAAQDPFTVVPQQQPIADEPYGIAMQKNHTDLVRFVNAVLDRMRGDGRWSQIYNQWMQPLLHDSPAPPPARYRD</sequence>
<evidence type="ECO:0000256" key="1">
    <source>
        <dbReference type="ARBA" id="ARBA00010333"/>
    </source>
</evidence>
<dbReference type="PANTHER" id="PTHR30085:SF6">
    <property type="entry name" value="ABC TRANSPORTER GLUTAMINE-BINDING PROTEIN GLNH"/>
    <property type="match status" value="1"/>
</dbReference>
<dbReference type="RefSeq" id="WP_133909507.1">
    <property type="nucleotide sequence ID" value="NZ_SOCP01000039.1"/>
</dbReference>
<dbReference type="CDD" id="cd13690">
    <property type="entry name" value="PBP2_GluB"/>
    <property type="match status" value="1"/>
</dbReference>
<feature type="signal peptide" evidence="4">
    <location>
        <begin position="1"/>
        <end position="19"/>
    </location>
</feature>
<evidence type="ECO:0000256" key="2">
    <source>
        <dbReference type="ARBA" id="ARBA00022448"/>
    </source>
</evidence>
<proteinExistence type="inferred from homology"/>
<comment type="similarity">
    <text evidence="1">Belongs to the bacterial solute-binding protein 3 family.</text>
</comment>
<feature type="chain" id="PRO_5020217151" evidence="4">
    <location>
        <begin position="20"/>
        <end position="326"/>
    </location>
</feature>
<dbReference type="SUPFAM" id="SSF53850">
    <property type="entry name" value="Periplasmic binding protein-like II"/>
    <property type="match status" value="1"/>
</dbReference>
<evidence type="ECO:0000256" key="4">
    <source>
        <dbReference type="SAM" id="SignalP"/>
    </source>
</evidence>
<name>A0A4V3FQ15_9PSEU</name>
<dbReference type="SMART" id="SM00062">
    <property type="entry name" value="PBPb"/>
    <property type="match status" value="1"/>
</dbReference>
<dbReference type="Pfam" id="PF00497">
    <property type="entry name" value="SBP_bac_3"/>
    <property type="match status" value="1"/>
</dbReference>
<dbReference type="AlphaFoldDB" id="A0A4V3FQ15"/>
<dbReference type="Proteomes" id="UP000294927">
    <property type="component" value="Unassembled WGS sequence"/>
</dbReference>
<evidence type="ECO:0000259" key="5">
    <source>
        <dbReference type="SMART" id="SM00062"/>
    </source>
</evidence>
<reference evidence="6 7" key="1">
    <citation type="submission" date="2019-03" db="EMBL/GenBank/DDBJ databases">
        <title>Genomic Encyclopedia of Archaeal and Bacterial Type Strains, Phase II (KMG-II): from individual species to whole genera.</title>
        <authorList>
            <person name="Goeker M."/>
        </authorList>
    </citation>
    <scope>NUCLEOTIDE SEQUENCE [LARGE SCALE GENOMIC DNA]</scope>
    <source>
        <strain evidence="6 7">DSM 45499</strain>
    </source>
</reference>
<dbReference type="EMBL" id="SOCP01000039">
    <property type="protein sequence ID" value="TDV34509.1"/>
    <property type="molecule type" value="Genomic_DNA"/>
</dbReference>
<dbReference type="InterPro" id="IPR051455">
    <property type="entry name" value="Bact_solute-bind_prot3"/>
</dbReference>
<feature type="domain" description="Solute-binding protein family 3/N-terminal" evidence="5">
    <location>
        <begin position="86"/>
        <end position="312"/>
    </location>
</feature>
<evidence type="ECO:0000256" key="3">
    <source>
        <dbReference type="ARBA" id="ARBA00022729"/>
    </source>
</evidence>
<dbReference type="GO" id="GO:0030288">
    <property type="term" value="C:outer membrane-bounded periplasmic space"/>
    <property type="evidence" value="ECO:0007669"/>
    <property type="project" value="TreeGrafter"/>
</dbReference>
<dbReference type="PROSITE" id="PS51257">
    <property type="entry name" value="PROKAR_LIPOPROTEIN"/>
    <property type="match status" value="1"/>
</dbReference>
<keyword evidence="2" id="KW-0813">Transport</keyword>
<comment type="caution">
    <text evidence="6">The sequence shown here is derived from an EMBL/GenBank/DDBJ whole genome shotgun (WGS) entry which is preliminary data.</text>
</comment>
<keyword evidence="7" id="KW-1185">Reference proteome</keyword>